<proteinExistence type="predicted"/>
<dbReference type="InterPro" id="IPR036457">
    <property type="entry name" value="PPM-type-like_dom_sf"/>
</dbReference>
<reference evidence="2 3" key="1">
    <citation type="submission" date="2018-03" db="EMBL/GenBank/DDBJ databases">
        <title>Whole genome sequencing of Histamine producing bacteria.</title>
        <authorList>
            <person name="Butler K."/>
        </authorList>
    </citation>
    <scope>NUCLEOTIDE SEQUENCE [LARGE SCALE GENOMIC DNA]</scope>
    <source>
        <strain evidence="2 3">ATCC 51761</strain>
    </source>
</reference>
<dbReference type="SUPFAM" id="SSF81606">
    <property type="entry name" value="PP2C-like"/>
    <property type="match status" value="1"/>
</dbReference>
<dbReference type="Gene3D" id="3.60.40.10">
    <property type="entry name" value="PPM-type phosphatase domain"/>
    <property type="match status" value="1"/>
</dbReference>
<dbReference type="SMART" id="SM00332">
    <property type="entry name" value="PP2Cc"/>
    <property type="match status" value="1"/>
</dbReference>
<dbReference type="InterPro" id="IPR001932">
    <property type="entry name" value="PPM-type_phosphatase-like_dom"/>
</dbReference>
<feature type="domain" description="PPM-type phosphatase" evidence="1">
    <location>
        <begin position="59"/>
        <end position="285"/>
    </location>
</feature>
<protein>
    <submittedName>
        <fullName evidence="2">Protein phosphatase 2C domain-containing protein</fullName>
    </submittedName>
</protein>
<name>A0ABX5GSH7_9GAMM</name>
<accession>A0ABX5GSH7</accession>
<comment type="caution">
    <text evidence="2">The sequence shown here is derived from an EMBL/GenBank/DDBJ whole genome shotgun (WGS) entry which is preliminary data.</text>
</comment>
<keyword evidence="3" id="KW-1185">Reference proteome</keyword>
<evidence type="ECO:0000313" key="3">
    <source>
        <dbReference type="Proteomes" id="UP000241190"/>
    </source>
</evidence>
<dbReference type="Proteomes" id="UP000241190">
    <property type="component" value="Unassembled WGS sequence"/>
</dbReference>
<dbReference type="EMBL" id="PYOP01000012">
    <property type="protein sequence ID" value="PSW96635.1"/>
    <property type="molecule type" value="Genomic_DNA"/>
</dbReference>
<gene>
    <name evidence="2" type="ORF">C9J52_09405</name>
</gene>
<sequence>MLVLFLVRKEYHHLCSAVMCNLVNQFWLRSMNKITVKTMTGVELPLSKELGTGDRIVFKQFGCSEIGPLHKTRQLPNQDAFCHHTYPWGELIALSDGLGSHALSQLGSQAACGAALRLLEQWHQLPELSVTERLTLFHQNWLENLAEQDITQCGCTILMVLRLDTTLFWAQLGDGLSVLYRRDSDQPECLTASSELFSNQTYALKANFSLTQWQTDSFDVQECRGVFLCSDGIADDLEQQSAFFKQLYTQYRHLPELKIIADMQQWLQHWPVPGHSDDKTLVAMIVKDAL</sequence>
<organism evidence="2 3">
    <name type="scientific">Photobacterium iliopiscarium</name>
    <dbReference type="NCBI Taxonomy" id="56192"/>
    <lineage>
        <taxon>Bacteria</taxon>
        <taxon>Pseudomonadati</taxon>
        <taxon>Pseudomonadota</taxon>
        <taxon>Gammaproteobacteria</taxon>
        <taxon>Vibrionales</taxon>
        <taxon>Vibrionaceae</taxon>
        <taxon>Photobacterium</taxon>
    </lineage>
</organism>
<evidence type="ECO:0000313" key="2">
    <source>
        <dbReference type="EMBL" id="PSW96635.1"/>
    </source>
</evidence>
<dbReference type="Pfam" id="PF13672">
    <property type="entry name" value="PP2C_2"/>
    <property type="match status" value="1"/>
</dbReference>
<evidence type="ECO:0000259" key="1">
    <source>
        <dbReference type="SMART" id="SM00332"/>
    </source>
</evidence>